<feature type="compositionally biased region" description="Low complexity" evidence="3">
    <location>
        <begin position="11"/>
        <end position="24"/>
    </location>
</feature>
<dbReference type="GeneID" id="39592551"/>
<dbReference type="PANTHER" id="PTHR15081">
    <property type="entry name" value="NUCLEAR AUTOANTIGENIC SPERM PROTEIN NASP -RELATED"/>
    <property type="match status" value="1"/>
</dbReference>
<feature type="region of interest" description="Disordered" evidence="3">
    <location>
        <begin position="105"/>
        <end position="161"/>
    </location>
</feature>
<dbReference type="GO" id="GO:0006335">
    <property type="term" value="P:DNA replication-dependent chromatin assembly"/>
    <property type="evidence" value="ECO:0007669"/>
    <property type="project" value="TreeGrafter"/>
</dbReference>
<accession>A0A427XSI4</accession>
<dbReference type="AlphaFoldDB" id="A0A427XSI4"/>
<dbReference type="InterPro" id="IPR011990">
    <property type="entry name" value="TPR-like_helical_dom_sf"/>
</dbReference>
<dbReference type="PANTHER" id="PTHR15081:SF1">
    <property type="entry name" value="NUCLEAR AUTOANTIGENIC SPERM PROTEIN"/>
    <property type="match status" value="1"/>
</dbReference>
<dbReference type="GO" id="GO:0005654">
    <property type="term" value="C:nucleoplasm"/>
    <property type="evidence" value="ECO:0007669"/>
    <property type="project" value="TreeGrafter"/>
</dbReference>
<dbReference type="SUPFAM" id="SSF48452">
    <property type="entry name" value="TPR-like"/>
    <property type="match status" value="1"/>
</dbReference>
<comment type="caution">
    <text evidence="5">The sequence shown here is derived from an EMBL/GenBank/DDBJ whole genome shotgun (WGS) entry which is preliminary data.</text>
</comment>
<name>A0A427XSI4_9TREE</name>
<dbReference type="InterPro" id="IPR051730">
    <property type="entry name" value="NASP-like"/>
</dbReference>
<feature type="compositionally biased region" description="Basic and acidic residues" evidence="3">
    <location>
        <begin position="386"/>
        <end position="405"/>
    </location>
</feature>
<keyword evidence="1" id="KW-0677">Repeat</keyword>
<feature type="region of interest" description="Disordered" evidence="3">
    <location>
        <begin position="345"/>
        <end position="405"/>
    </location>
</feature>
<proteinExistence type="predicted"/>
<organism evidence="5 6">
    <name type="scientific">Apiotrichum porosum</name>
    <dbReference type="NCBI Taxonomy" id="105984"/>
    <lineage>
        <taxon>Eukaryota</taxon>
        <taxon>Fungi</taxon>
        <taxon>Dikarya</taxon>
        <taxon>Basidiomycota</taxon>
        <taxon>Agaricomycotina</taxon>
        <taxon>Tremellomycetes</taxon>
        <taxon>Trichosporonales</taxon>
        <taxon>Trichosporonaceae</taxon>
        <taxon>Apiotrichum</taxon>
    </lineage>
</organism>
<protein>
    <recommendedName>
        <fullName evidence="4">Tetratricopeptide SHNi-TPR domain-containing protein</fullName>
    </recommendedName>
</protein>
<dbReference type="Pfam" id="PF10516">
    <property type="entry name" value="SHNi-TPR"/>
    <property type="match status" value="1"/>
</dbReference>
<dbReference type="EMBL" id="RSCE01000006">
    <property type="protein sequence ID" value="RSH81816.1"/>
    <property type="molecule type" value="Genomic_DNA"/>
</dbReference>
<feature type="region of interest" description="Disordered" evidence="3">
    <location>
        <begin position="1"/>
        <end position="31"/>
    </location>
</feature>
<dbReference type="RefSeq" id="XP_028476271.1">
    <property type="nucleotide sequence ID" value="XM_028623338.1"/>
</dbReference>
<evidence type="ECO:0000313" key="5">
    <source>
        <dbReference type="EMBL" id="RSH81816.1"/>
    </source>
</evidence>
<evidence type="ECO:0000256" key="3">
    <source>
        <dbReference type="SAM" id="MobiDB-lite"/>
    </source>
</evidence>
<feature type="domain" description="Tetratricopeptide SHNi-TPR" evidence="4">
    <location>
        <begin position="198"/>
        <end position="235"/>
    </location>
</feature>
<evidence type="ECO:0000259" key="4">
    <source>
        <dbReference type="Pfam" id="PF10516"/>
    </source>
</evidence>
<dbReference type="OrthoDB" id="5587616at2759"/>
<dbReference type="GO" id="GO:0034080">
    <property type="term" value="P:CENP-A containing chromatin assembly"/>
    <property type="evidence" value="ECO:0007669"/>
    <property type="project" value="TreeGrafter"/>
</dbReference>
<reference evidence="5 6" key="1">
    <citation type="submission" date="2018-11" db="EMBL/GenBank/DDBJ databases">
        <title>Genome sequence of Apiotrichum porosum DSM 27194.</title>
        <authorList>
            <person name="Aliyu H."/>
            <person name="Gorte O."/>
            <person name="Ochsenreither K."/>
        </authorList>
    </citation>
    <scope>NUCLEOTIDE SEQUENCE [LARGE SCALE GENOMIC DNA]</scope>
    <source>
        <strain evidence="5 6">DSM 27194</strain>
    </source>
</reference>
<feature type="compositionally biased region" description="Acidic residues" evidence="3">
    <location>
        <begin position="131"/>
        <end position="161"/>
    </location>
</feature>
<evidence type="ECO:0000313" key="6">
    <source>
        <dbReference type="Proteomes" id="UP000279236"/>
    </source>
</evidence>
<dbReference type="GO" id="GO:0042393">
    <property type="term" value="F:histone binding"/>
    <property type="evidence" value="ECO:0007669"/>
    <property type="project" value="TreeGrafter"/>
</dbReference>
<dbReference type="STRING" id="105984.A0A427XSI4"/>
<sequence length="405" mass="42877">MPQANRFRSSDTPAVDVVPAVAATEGTPNPEDTKAQVAKLVAEGKKAIALKQWEEGVAKYGEALDLQREIVDEFDITMAPLLLSYGRALYELALSQQGVMGKEEVAKGTDPATQLETEAAESSKGKFVFEGDGDDDDEDDEDEEGEGEGEQGAADGEDEPEDDFNAAWEILDVARTIYAREVETLPATEGREQRLLLSECHLSLGDVSCETENFPQAVQDYTAALDIKKALLPASSRALASAHYQLGTVLEFTPAGRKAALEHVQAALDGFKLRAADITAADAGKADEVKSEDVARMTSKEREAESRDVAALIGDLEVKIEELNSAPEPADFVAESINHLLGGAPAAGSSAAAVDSRPVNDLTSMVRKKAPKKPTAAAPPAAANGAEKRKADDEAGAADKKAKAD</sequence>
<evidence type="ECO:0000256" key="2">
    <source>
        <dbReference type="ARBA" id="ARBA00022803"/>
    </source>
</evidence>
<gene>
    <name evidence="5" type="ORF">EHS24_008008</name>
</gene>
<evidence type="ECO:0000256" key="1">
    <source>
        <dbReference type="ARBA" id="ARBA00022737"/>
    </source>
</evidence>
<keyword evidence="2" id="KW-0802">TPR repeat</keyword>
<dbReference type="Gene3D" id="1.25.40.10">
    <property type="entry name" value="Tetratricopeptide repeat domain"/>
    <property type="match status" value="1"/>
</dbReference>
<dbReference type="Proteomes" id="UP000279236">
    <property type="component" value="Unassembled WGS sequence"/>
</dbReference>
<dbReference type="InterPro" id="IPR019544">
    <property type="entry name" value="Tetratricopeptide_SHNi-TPR_dom"/>
</dbReference>
<keyword evidence="6" id="KW-1185">Reference proteome</keyword>
<feature type="compositionally biased region" description="Low complexity" evidence="3">
    <location>
        <begin position="373"/>
        <end position="383"/>
    </location>
</feature>